<dbReference type="PROSITE" id="PS50240">
    <property type="entry name" value="TRYPSIN_DOM"/>
    <property type="match status" value="1"/>
</dbReference>
<dbReference type="GeneTree" id="ENSGT00940000153216"/>
<reference evidence="14" key="2">
    <citation type="journal article" date="2008" name="Genome Biol.">
        <title>Improved genome assembly and evidence-based global gene model set for the chordate Ciona intestinalis: new insight into intron and operon populations.</title>
        <authorList>
            <person name="Satou Y."/>
            <person name="Mineta K."/>
            <person name="Ogasawara M."/>
            <person name="Sasakura Y."/>
            <person name="Shoguchi E."/>
            <person name="Ueno K."/>
            <person name="Yamada L."/>
            <person name="Matsumoto J."/>
            <person name="Wasserscheid J."/>
            <person name="Dewar K."/>
            <person name="Wiley G.B."/>
            <person name="Macmil S.L."/>
            <person name="Roe B.A."/>
            <person name="Zeller R.W."/>
            <person name="Hastings K.E."/>
            <person name="Lemaire P."/>
            <person name="Lindquist E."/>
            <person name="Endo T."/>
            <person name="Hotta K."/>
            <person name="Inaba K."/>
        </authorList>
    </citation>
    <scope>NUCLEOTIDE SEQUENCE [LARGE SCALE GENOMIC DNA]</scope>
    <source>
        <strain evidence="14">wild type</strain>
    </source>
</reference>
<evidence type="ECO:0000256" key="2">
    <source>
        <dbReference type="ARBA" id="ARBA00022525"/>
    </source>
</evidence>
<dbReference type="Pfam" id="PF00089">
    <property type="entry name" value="Trypsin"/>
    <property type="match status" value="1"/>
</dbReference>
<dbReference type="CDD" id="cd00190">
    <property type="entry name" value="Tryp_SPc"/>
    <property type="match status" value="1"/>
</dbReference>
<comment type="function">
    <text evidence="9">Cleaves peptide substrates after methionine, leucine, and norleucine. Physiological substrates include EZR, alpha-tubulins and the apoptosis inhibitor BIRC5/Survivin. Promotes caspase activation and subsequent apoptosis of target cells.</text>
</comment>
<dbReference type="GO" id="GO:0005576">
    <property type="term" value="C:extracellular region"/>
    <property type="evidence" value="ECO:0007669"/>
    <property type="project" value="UniProtKB-SubCell"/>
</dbReference>
<dbReference type="EMBL" id="EAAA01002412">
    <property type="status" value="NOT_ANNOTATED_CDS"/>
    <property type="molecule type" value="Genomic_DNA"/>
</dbReference>
<dbReference type="InterPro" id="IPR043504">
    <property type="entry name" value="Peptidase_S1_PA_chymotrypsin"/>
</dbReference>
<dbReference type="FunFam" id="2.40.10.10:FF:000146">
    <property type="entry name" value="Serine protease 53"/>
    <property type="match status" value="1"/>
</dbReference>
<reference evidence="15" key="1">
    <citation type="journal article" date="2002" name="Science">
        <title>The draft genome of Ciona intestinalis: insights into chordate and vertebrate origins.</title>
        <authorList>
            <person name="Dehal P."/>
            <person name="Satou Y."/>
            <person name="Campbell R.K."/>
            <person name="Chapman J."/>
            <person name="Degnan B."/>
            <person name="De Tomaso A."/>
            <person name="Davidson B."/>
            <person name="Di Gregorio A."/>
            <person name="Gelpke M."/>
            <person name="Goodstein D.M."/>
            <person name="Harafuji N."/>
            <person name="Hastings K.E."/>
            <person name="Ho I."/>
            <person name="Hotta K."/>
            <person name="Huang W."/>
            <person name="Kawashima T."/>
            <person name="Lemaire P."/>
            <person name="Martinez D."/>
            <person name="Meinertzhagen I.A."/>
            <person name="Necula S."/>
            <person name="Nonaka M."/>
            <person name="Putnam N."/>
            <person name="Rash S."/>
            <person name="Saiga H."/>
            <person name="Satake M."/>
            <person name="Terry A."/>
            <person name="Yamada L."/>
            <person name="Wang H.G."/>
            <person name="Awazu S."/>
            <person name="Azumi K."/>
            <person name="Boore J."/>
            <person name="Branno M."/>
            <person name="Chin-Bow S."/>
            <person name="DeSantis R."/>
            <person name="Doyle S."/>
            <person name="Francino P."/>
            <person name="Keys D.N."/>
            <person name="Haga S."/>
            <person name="Hayashi H."/>
            <person name="Hino K."/>
            <person name="Imai K.S."/>
            <person name="Inaba K."/>
            <person name="Kano S."/>
            <person name="Kobayashi K."/>
            <person name="Kobayashi M."/>
            <person name="Lee B.I."/>
            <person name="Makabe K.W."/>
            <person name="Manohar C."/>
            <person name="Matassi G."/>
            <person name="Medina M."/>
            <person name="Mochizuki Y."/>
            <person name="Mount S."/>
            <person name="Morishita T."/>
            <person name="Miura S."/>
            <person name="Nakayama A."/>
            <person name="Nishizaka S."/>
            <person name="Nomoto H."/>
            <person name="Ohta F."/>
            <person name="Oishi K."/>
            <person name="Rigoutsos I."/>
            <person name="Sano M."/>
            <person name="Sasaki A."/>
            <person name="Sasakura Y."/>
            <person name="Shoguchi E."/>
            <person name="Shin-i T."/>
            <person name="Spagnuolo A."/>
            <person name="Stainier D."/>
            <person name="Suzuki M.M."/>
            <person name="Tassy O."/>
            <person name="Takatori N."/>
            <person name="Tokuoka M."/>
            <person name="Yagi K."/>
            <person name="Yoshizaki F."/>
            <person name="Wada S."/>
            <person name="Zhang C."/>
            <person name="Hyatt P.D."/>
            <person name="Larimer F."/>
            <person name="Detter C."/>
            <person name="Doggett N."/>
            <person name="Glavina T."/>
            <person name="Hawkins T."/>
            <person name="Richardson P."/>
            <person name="Lucas S."/>
            <person name="Kohara Y."/>
            <person name="Levine M."/>
            <person name="Satoh N."/>
            <person name="Rokhsar D.S."/>
        </authorList>
    </citation>
    <scope>NUCLEOTIDE SEQUENCE [LARGE SCALE GENOMIC DNA]</scope>
</reference>
<dbReference type="AlphaFoldDB" id="H2Y2I3"/>
<keyword evidence="4" id="KW-0732">Signal</keyword>
<evidence type="ECO:0000256" key="10">
    <source>
        <dbReference type="ARBA" id="ARBA00067130"/>
    </source>
</evidence>
<evidence type="ECO:0000256" key="9">
    <source>
        <dbReference type="ARBA" id="ARBA00054080"/>
    </source>
</evidence>
<evidence type="ECO:0000256" key="3">
    <source>
        <dbReference type="ARBA" id="ARBA00022670"/>
    </source>
</evidence>
<keyword evidence="5" id="KW-0378">Hydrolase</keyword>
<evidence type="ECO:0000256" key="8">
    <source>
        <dbReference type="ARBA" id="ARBA00023157"/>
    </source>
</evidence>
<comment type="subcellular location">
    <subcellularLocation>
        <location evidence="1">Secreted</location>
    </subcellularLocation>
</comment>
<keyword evidence="3" id="KW-0645">Protease</keyword>
<dbReference type="Gene3D" id="2.40.10.10">
    <property type="entry name" value="Trypsin-like serine proteases"/>
    <property type="match status" value="1"/>
</dbReference>
<evidence type="ECO:0000256" key="5">
    <source>
        <dbReference type="ARBA" id="ARBA00022801"/>
    </source>
</evidence>
<sequence>CGVQANQPAFPTGRIVGGSEAVPHSWPWAVSINLLRSKYNFWKCGGTIIHNDWIVTAAHCFANKPTTNYVVAVGRHDQNDLTSLPGDVYEIKRIVYHPDYDDPSNKFDVALLELKRSITYRREVAPACLPNPDVIPSTGGQCWLVGWGFTSNEATSPRNILKQAVQVIESPSTCQQVYKRYYYDPNTNLCSKRSESENVNMQCRGDSGGPLVCFENERWVLYGVSNFGPKTNCVYFNLYSRVGALNSFSIKRFVNE</sequence>
<keyword evidence="6" id="KW-0720">Serine protease</keyword>
<evidence type="ECO:0000256" key="11">
    <source>
        <dbReference type="ARBA" id="ARBA00078807"/>
    </source>
</evidence>
<keyword evidence="15" id="KW-1185">Reference proteome</keyword>
<keyword evidence="7" id="KW-0865">Zymogen</keyword>
<feature type="domain" description="Peptidase S1" evidence="13">
    <location>
        <begin position="15"/>
        <end position="256"/>
    </location>
</feature>
<name>H2Y2I3_CIOIN</name>
<protein>
    <recommendedName>
        <fullName evidence="10">Granzyme M</fullName>
    </recommendedName>
    <alternativeName>
        <fullName evidence="11">Met-ase</fullName>
    </alternativeName>
    <alternativeName>
        <fullName evidence="12">Natural killer cell granular protease</fullName>
    </alternativeName>
</protein>
<evidence type="ECO:0000313" key="15">
    <source>
        <dbReference type="Proteomes" id="UP000008144"/>
    </source>
</evidence>
<evidence type="ECO:0000313" key="14">
    <source>
        <dbReference type="Ensembl" id="ENSCINP00000036118.1"/>
    </source>
</evidence>
<dbReference type="SUPFAM" id="SSF50494">
    <property type="entry name" value="Trypsin-like serine proteases"/>
    <property type="match status" value="1"/>
</dbReference>
<dbReference type="InParanoid" id="H2Y2I3"/>
<dbReference type="GO" id="GO:0004252">
    <property type="term" value="F:serine-type endopeptidase activity"/>
    <property type="evidence" value="ECO:0000318"/>
    <property type="project" value="GO_Central"/>
</dbReference>
<dbReference type="STRING" id="7719.ENSCINP00000036118"/>
<dbReference type="GO" id="GO:0006508">
    <property type="term" value="P:proteolysis"/>
    <property type="evidence" value="ECO:0000318"/>
    <property type="project" value="GO_Central"/>
</dbReference>
<dbReference type="HOGENOM" id="CLU_006842_7_0_1"/>
<dbReference type="Proteomes" id="UP000008144">
    <property type="component" value="Chromosome 7"/>
</dbReference>
<keyword evidence="2" id="KW-0964">Secreted</keyword>
<dbReference type="InterPro" id="IPR001254">
    <property type="entry name" value="Trypsin_dom"/>
</dbReference>
<evidence type="ECO:0000256" key="6">
    <source>
        <dbReference type="ARBA" id="ARBA00022825"/>
    </source>
</evidence>
<keyword evidence="8" id="KW-1015">Disulfide bond</keyword>
<dbReference type="Ensembl" id="ENSCINT00000033020.1">
    <property type="protein sequence ID" value="ENSCINP00000036118.1"/>
    <property type="gene ID" value="ENSCING00000020515.1"/>
</dbReference>
<evidence type="ECO:0000259" key="13">
    <source>
        <dbReference type="PROSITE" id="PS50240"/>
    </source>
</evidence>
<dbReference type="InterPro" id="IPR009003">
    <property type="entry name" value="Peptidase_S1_PA"/>
</dbReference>
<evidence type="ECO:0000256" key="7">
    <source>
        <dbReference type="ARBA" id="ARBA00023145"/>
    </source>
</evidence>
<organism evidence="14 15">
    <name type="scientific">Ciona intestinalis</name>
    <name type="common">Transparent sea squirt</name>
    <name type="synonym">Ascidia intestinalis</name>
    <dbReference type="NCBI Taxonomy" id="7719"/>
    <lineage>
        <taxon>Eukaryota</taxon>
        <taxon>Metazoa</taxon>
        <taxon>Chordata</taxon>
        <taxon>Tunicata</taxon>
        <taxon>Ascidiacea</taxon>
        <taxon>Phlebobranchia</taxon>
        <taxon>Cionidae</taxon>
        <taxon>Ciona</taxon>
    </lineage>
</organism>
<dbReference type="PANTHER" id="PTHR24252:SF7">
    <property type="entry name" value="HYALIN"/>
    <property type="match status" value="1"/>
</dbReference>
<dbReference type="PRINTS" id="PR00722">
    <property type="entry name" value="CHYMOTRYPSIN"/>
</dbReference>
<reference evidence="14" key="4">
    <citation type="submission" date="2025-09" db="UniProtKB">
        <authorList>
            <consortium name="Ensembl"/>
        </authorList>
    </citation>
    <scope>IDENTIFICATION</scope>
</reference>
<evidence type="ECO:0000256" key="1">
    <source>
        <dbReference type="ARBA" id="ARBA00004613"/>
    </source>
</evidence>
<reference evidence="14" key="3">
    <citation type="submission" date="2025-08" db="UniProtKB">
        <authorList>
            <consortium name="Ensembl"/>
        </authorList>
    </citation>
    <scope>IDENTIFICATION</scope>
</reference>
<dbReference type="PANTHER" id="PTHR24252">
    <property type="entry name" value="ACROSIN-RELATED"/>
    <property type="match status" value="1"/>
</dbReference>
<proteinExistence type="predicted"/>
<evidence type="ECO:0000256" key="4">
    <source>
        <dbReference type="ARBA" id="ARBA00022729"/>
    </source>
</evidence>
<evidence type="ECO:0000256" key="12">
    <source>
        <dbReference type="ARBA" id="ARBA00079711"/>
    </source>
</evidence>
<dbReference type="SMART" id="SM00020">
    <property type="entry name" value="Tryp_SPc"/>
    <property type="match status" value="1"/>
</dbReference>
<accession>H2Y2I3</accession>
<dbReference type="PROSITE" id="PS00134">
    <property type="entry name" value="TRYPSIN_HIS"/>
    <property type="match status" value="1"/>
</dbReference>
<dbReference type="InterPro" id="IPR018114">
    <property type="entry name" value="TRYPSIN_HIS"/>
</dbReference>
<dbReference type="InterPro" id="IPR001314">
    <property type="entry name" value="Peptidase_S1A"/>
</dbReference>